<comment type="caution">
    <text evidence="2">The sequence shown here is derived from an EMBL/GenBank/DDBJ whole genome shotgun (WGS) entry which is preliminary data.</text>
</comment>
<dbReference type="PANTHER" id="PTHR46401:SF8">
    <property type="entry name" value="BLL6006 PROTEIN"/>
    <property type="match status" value="1"/>
</dbReference>
<dbReference type="SUPFAM" id="SSF53756">
    <property type="entry name" value="UDP-Glycosyltransferase/glycogen phosphorylase"/>
    <property type="match status" value="1"/>
</dbReference>
<evidence type="ECO:0000313" key="2">
    <source>
        <dbReference type="EMBL" id="MBO8435129.1"/>
    </source>
</evidence>
<protein>
    <submittedName>
        <fullName evidence="2">Glycosyltransferase family 4 protein</fullName>
    </submittedName>
</protein>
<dbReference type="Gene3D" id="3.40.50.2000">
    <property type="entry name" value="Glycogen Phosphorylase B"/>
    <property type="match status" value="2"/>
</dbReference>
<reference evidence="2" key="1">
    <citation type="submission" date="2020-10" db="EMBL/GenBank/DDBJ databases">
        <authorList>
            <person name="Gilroy R."/>
        </authorList>
    </citation>
    <scope>NUCLEOTIDE SEQUENCE</scope>
    <source>
        <strain evidence="2">F6-4510</strain>
    </source>
</reference>
<reference evidence="2" key="2">
    <citation type="journal article" date="2021" name="PeerJ">
        <title>Extensive microbial diversity within the chicken gut microbiome revealed by metagenomics and culture.</title>
        <authorList>
            <person name="Gilroy R."/>
            <person name="Ravi A."/>
            <person name="Getino M."/>
            <person name="Pursley I."/>
            <person name="Horton D.L."/>
            <person name="Alikhan N.F."/>
            <person name="Baker D."/>
            <person name="Gharbi K."/>
            <person name="Hall N."/>
            <person name="Watson M."/>
            <person name="Adriaenssens E.M."/>
            <person name="Foster-Nyarko E."/>
            <person name="Jarju S."/>
            <person name="Secka A."/>
            <person name="Antonio M."/>
            <person name="Oren A."/>
            <person name="Chaudhuri R.R."/>
            <person name="La Ragione R."/>
            <person name="Hildebrand F."/>
            <person name="Pallen M.J."/>
        </authorList>
    </citation>
    <scope>NUCLEOTIDE SEQUENCE</scope>
    <source>
        <strain evidence="2">F6-4510</strain>
    </source>
</reference>
<dbReference type="AlphaFoldDB" id="A0A9D9DWB6"/>
<organism evidence="2 3">
    <name type="scientific">Candidatus Fimicola merdigallinarum</name>
    <dbReference type="NCBI Taxonomy" id="2840819"/>
    <lineage>
        <taxon>Bacteria</taxon>
        <taxon>Bacillati</taxon>
        <taxon>Bacillota</taxon>
        <taxon>Clostridia</taxon>
        <taxon>Lachnospirales</taxon>
        <taxon>Lachnospiraceae</taxon>
        <taxon>Lachnospiraceae incertae sedis</taxon>
        <taxon>Candidatus Fimicola</taxon>
    </lineage>
</organism>
<dbReference type="GO" id="GO:0016757">
    <property type="term" value="F:glycosyltransferase activity"/>
    <property type="evidence" value="ECO:0007669"/>
    <property type="project" value="InterPro"/>
</dbReference>
<name>A0A9D9DWB6_9FIRM</name>
<sequence>MKLLVSSCARLFKTPDGEIYTPVAYGYDFYRRYLNVFESVEVMGFCKNISFEEAKSMLKVTGENVSVCEITYPNGEWDYIRKRGAIKKEVHKAVDRSDVLLLRVPETICFLAMDRAIKKKIPFAIEVTSDPLNLYKKDNCPSKYRLVYKIYYYLQLRRASYYATGTSYVTQYELQKHYPPNLKKANHFTSFYTDTNISIPKEMTIRKLHKYKKIRFIHISVSVGGFAKGHKEAIECISKLVNDGLDVELTFVGEGELADSNRKFIENNNLTEHIRFTGKLDYNGVIKELEDADIFLFPSYNEGLPRVVIEAMSRALPVIASDIPAHRELLEKECLSPVKDSDGLYKIAKKMISDESFYYEVSNRNIKKVREYDISIIENKRNDFYQKLYDVAKERLNNNGR</sequence>
<dbReference type="PANTHER" id="PTHR46401">
    <property type="entry name" value="GLYCOSYLTRANSFERASE WBBK-RELATED"/>
    <property type="match status" value="1"/>
</dbReference>
<evidence type="ECO:0000313" key="3">
    <source>
        <dbReference type="Proteomes" id="UP000823611"/>
    </source>
</evidence>
<gene>
    <name evidence="2" type="ORF">IAC55_07410</name>
</gene>
<dbReference type="EMBL" id="JADIMX010000137">
    <property type="protein sequence ID" value="MBO8435129.1"/>
    <property type="molecule type" value="Genomic_DNA"/>
</dbReference>
<dbReference type="Pfam" id="PF00534">
    <property type="entry name" value="Glycos_transf_1"/>
    <property type="match status" value="1"/>
</dbReference>
<dbReference type="Proteomes" id="UP000823611">
    <property type="component" value="Unassembled WGS sequence"/>
</dbReference>
<evidence type="ECO:0000259" key="1">
    <source>
        <dbReference type="Pfam" id="PF00534"/>
    </source>
</evidence>
<feature type="domain" description="Glycosyl transferase family 1" evidence="1">
    <location>
        <begin position="212"/>
        <end position="361"/>
    </location>
</feature>
<dbReference type="InterPro" id="IPR001296">
    <property type="entry name" value="Glyco_trans_1"/>
</dbReference>
<proteinExistence type="predicted"/>
<accession>A0A9D9DWB6</accession>